<dbReference type="InterPro" id="IPR046960">
    <property type="entry name" value="PPR_At4g14850-like_plant"/>
</dbReference>
<dbReference type="InterPro" id="IPR046848">
    <property type="entry name" value="E_motif"/>
</dbReference>
<evidence type="ECO:0000256" key="1">
    <source>
        <dbReference type="ARBA" id="ARBA00022737"/>
    </source>
</evidence>
<dbReference type="PANTHER" id="PTHR47926:SF522">
    <property type="entry name" value="TETRATRICOPEPTIDE REPEAT-LIKE SUPERFAMILY PROTEIN"/>
    <property type="match status" value="1"/>
</dbReference>
<dbReference type="Proteomes" id="UP001180020">
    <property type="component" value="Unassembled WGS sequence"/>
</dbReference>
<dbReference type="GO" id="GO:0009451">
    <property type="term" value="P:RNA modification"/>
    <property type="evidence" value="ECO:0007669"/>
    <property type="project" value="InterPro"/>
</dbReference>
<dbReference type="EMBL" id="JAUJYO010000017">
    <property type="protein sequence ID" value="KAK1293333.1"/>
    <property type="molecule type" value="Genomic_DNA"/>
</dbReference>
<keyword evidence="1" id="KW-0677">Repeat</keyword>
<reference evidence="4" key="1">
    <citation type="journal article" date="2023" name="Nat. Commun.">
        <title>Diploid and tetraploid genomes of Acorus and the evolution of monocots.</title>
        <authorList>
            <person name="Ma L."/>
            <person name="Liu K.W."/>
            <person name="Li Z."/>
            <person name="Hsiao Y.Y."/>
            <person name="Qi Y."/>
            <person name="Fu T."/>
            <person name="Tang G.D."/>
            <person name="Zhang D."/>
            <person name="Sun W.H."/>
            <person name="Liu D.K."/>
            <person name="Li Y."/>
            <person name="Chen G.Z."/>
            <person name="Liu X.D."/>
            <person name="Liao X.Y."/>
            <person name="Jiang Y.T."/>
            <person name="Yu X."/>
            <person name="Hao Y."/>
            <person name="Huang J."/>
            <person name="Zhao X.W."/>
            <person name="Ke S."/>
            <person name="Chen Y.Y."/>
            <person name="Wu W.L."/>
            <person name="Hsu J.L."/>
            <person name="Lin Y.F."/>
            <person name="Huang M.D."/>
            <person name="Li C.Y."/>
            <person name="Huang L."/>
            <person name="Wang Z.W."/>
            <person name="Zhao X."/>
            <person name="Zhong W.Y."/>
            <person name="Peng D.H."/>
            <person name="Ahmad S."/>
            <person name="Lan S."/>
            <person name="Zhang J.S."/>
            <person name="Tsai W.C."/>
            <person name="Van de Peer Y."/>
            <person name="Liu Z.J."/>
        </authorList>
    </citation>
    <scope>NUCLEOTIDE SEQUENCE</scope>
    <source>
        <strain evidence="4">CP</strain>
    </source>
</reference>
<dbReference type="GO" id="GO:0003723">
    <property type="term" value="F:RNA binding"/>
    <property type="evidence" value="ECO:0007669"/>
    <property type="project" value="InterPro"/>
</dbReference>
<comment type="caution">
    <text evidence="4">The sequence shown here is derived from an EMBL/GenBank/DDBJ whole genome shotgun (WGS) entry which is preliminary data.</text>
</comment>
<dbReference type="Pfam" id="PF13041">
    <property type="entry name" value="PPR_2"/>
    <property type="match status" value="1"/>
</dbReference>
<dbReference type="GO" id="GO:0099402">
    <property type="term" value="P:plant organ development"/>
    <property type="evidence" value="ECO:0007669"/>
    <property type="project" value="UniProtKB-ARBA"/>
</dbReference>
<evidence type="ECO:0000313" key="5">
    <source>
        <dbReference type="Proteomes" id="UP001180020"/>
    </source>
</evidence>
<feature type="domain" description="DYW" evidence="3">
    <location>
        <begin position="243"/>
        <end position="334"/>
    </location>
</feature>
<dbReference type="PANTHER" id="PTHR47926">
    <property type="entry name" value="PENTATRICOPEPTIDE REPEAT-CONTAINING PROTEIN"/>
    <property type="match status" value="1"/>
</dbReference>
<reference evidence="4" key="2">
    <citation type="submission" date="2023-06" db="EMBL/GenBank/DDBJ databases">
        <authorList>
            <person name="Ma L."/>
            <person name="Liu K.-W."/>
            <person name="Li Z."/>
            <person name="Hsiao Y.-Y."/>
            <person name="Qi Y."/>
            <person name="Fu T."/>
            <person name="Tang G."/>
            <person name="Zhang D."/>
            <person name="Sun W.-H."/>
            <person name="Liu D.-K."/>
            <person name="Li Y."/>
            <person name="Chen G.-Z."/>
            <person name="Liu X.-D."/>
            <person name="Liao X.-Y."/>
            <person name="Jiang Y.-T."/>
            <person name="Yu X."/>
            <person name="Hao Y."/>
            <person name="Huang J."/>
            <person name="Zhao X.-W."/>
            <person name="Ke S."/>
            <person name="Chen Y.-Y."/>
            <person name="Wu W.-L."/>
            <person name="Hsu J.-L."/>
            <person name="Lin Y.-F."/>
            <person name="Huang M.-D."/>
            <person name="Li C.-Y."/>
            <person name="Huang L."/>
            <person name="Wang Z.-W."/>
            <person name="Zhao X."/>
            <person name="Zhong W.-Y."/>
            <person name="Peng D.-H."/>
            <person name="Ahmad S."/>
            <person name="Lan S."/>
            <person name="Zhang J.-S."/>
            <person name="Tsai W.-C."/>
            <person name="Van De Peer Y."/>
            <person name="Liu Z.-J."/>
        </authorList>
    </citation>
    <scope>NUCLEOTIDE SEQUENCE</scope>
    <source>
        <strain evidence="4">CP</strain>
        <tissue evidence="4">Leaves</tissue>
    </source>
</reference>
<dbReference type="NCBIfam" id="TIGR00756">
    <property type="entry name" value="PPR"/>
    <property type="match status" value="2"/>
</dbReference>
<feature type="repeat" description="PPR" evidence="2">
    <location>
        <begin position="165"/>
        <end position="199"/>
    </location>
</feature>
<evidence type="ECO:0000313" key="4">
    <source>
        <dbReference type="EMBL" id="KAK1293333.1"/>
    </source>
</evidence>
<dbReference type="Pfam" id="PF14432">
    <property type="entry name" value="DYW_deaminase"/>
    <property type="match status" value="1"/>
</dbReference>
<dbReference type="AlphaFoldDB" id="A0AAV9CZE9"/>
<dbReference type="Pfam" id="PF20431">
    <property type="entry name" value="E_motif"/>
    <property type="match status" value="1"/>
</dbReference>
<dbReference type="InterPro" id="IPR032867">
    <property type="entry name" value="DYW_dom"/>
</dbReference>
<dbReference type="GO" id="GO:0008270">
    <property type="term" value="F:zinc ion binding"/>
    <property type="evidence" value="ECO:0007669"/>
    <property type="project" value="InterPro"/>
</dbReference>
<dbReference type="InterPro" id="IPR011990">
    <property type="entry name" value="TPR-like_helical_dom_sf"/>
</dbReference>
<dbReference type="InterPro" id="IPR002885">
    <property type="entry name" value="PPR_rpt"/>
</dbReference>
<feature type="repeat" description="PPR" evidence="2">
    <location>
        <begin position="22"/>
        <end position="56"/>
    </location>
</feature>
<dbReference type="FunFam" id="1.25.40.10:FF:000158">
    <property type="entry name" value="pentatricopeptide repeat-containing protein At2g33680"/>
    <property type="match status" value="1"/>
</dbReference>
<evidence type="ECO:0000259" key="3">
    <source>
        <dbReference type="Pfam" id="PF14432"/>
    </source>
</evidence>
<accession>A0AAV9CZE9</accession>
<proteinExistence type="predicted"/>
<sequence>MYSKCGCFRDADKLFQRMEMRDVFSWTAMITCYAHQGMASKSLALFESMKAENVHPYSVTFLGILTACTHAGLVEEGKYYFNSMNSDYDVKPNLEHHACMVDMFGRSGQLERAVHLIQTGQMWFKEHESGSCLCLWKVSLGACHMHKRLDLGVHSATKILDMDPNDETTHVLLSNLYSFGLWEDAIRIMKSMKDKGLKKEAGISWIEVERERHVFVAGDVCHPSRGEIYEKLEELENKCRHIGYVPMTEYVIHDVDELQKEDIIRCHSDKLAVSFGLIRGKATRVISVIKNLRVCRDCHNWMKLISLVEDREIVLRDSRRFHCFKDGKCSCGDYL</sequence>
<evidence type="ECO:0000256" key="2">
    <source>
        <dbReference type="PROSITE-ProRule" id="PRU00708"/>
    </source>
</evidence>
<dbReference type="Gene3D" id="1.25.40.10">
    <property type="entry name" value="Tetratricopeptide repeat domain"/>
    <property type="match status" value="1"/>
</dbReference>
<dbReference type="PROSITE" id="PS51375">
    <property type="entry name" value="PPR"/>
    <property type="match status" value="2"/>
</dbReference>
<name>A0AAV9CZE9_ACOCL</name>
<keyword evidence="5" id="KW-1185">Reference proteome</keyword>
<organism evidence="4 5">
    <name type="scientific">Acorus calamus</name>
    <name type="common">Sweet flag</name>
    <dbReference type="NCBI Taxonomy" id="4465"/>
    <lineage>
        <taxon>Eukaryota</taxon>
        <taxon>Viridiplantae</taxon>
        <taxon>Streptophyta</taxon>
        <taxon>Embryophyta</taxon>
        <taxon>Tracheophyta</taxon>
        <taxon>Spermatophyta</taxon>
        <taxon>Magnoliopsida</taxon>
        <taxon>Liliopsida</taxon>
        <taxon>Acoraceae</taxon>
        <taxon>Acorus</taxon>
    </lineage>
</organism>
<gene>
    <name evidence="4" type="ORF">QJS10_CPB17g02282</name>
</gene>
<protein>
    <submittedName>
        <fullName evidence="4">Pentatricopeptide repeat-containing protein</fullName>
    </submittedName>
</protein>